<dbReference type="STRING" id="246437.L9LBP8"/>
<dbReference type="InterPro" id="IPR036770">
    <property type="entry name" value="Ankyrin_rpt-contain_sf"/>
</dbReference>
<dbReference type="InParanoid" id="L9LBP8"/>
<dbReference type="AlphaFoldDB" id="L9LBP8"/>
<sequence>MASSDRRPDYPLSSDLVKRLKAALDAKDEESMRDLICAEVQPVDAVIELANDDWMKDPSVQLPPGVLLGRPLNMDERAGRCCGRRRRVGGGGQCHRPDVCSMYVLVEGALPGDVQNRFTMERRPGPARTLQIFQKMEKGPQARTGAPVLEYHAALVTGDLGLLQPLMDQFFQDAANVVLEISTDEMEWQVKSPATFGLSGLWTLEYKRELTTPLCIAAAHGHQACVRHLLGRGANPDASPGGRGALHEACLGGHTACVQLLLQHCADPDLPSSEGLAPLHLCRTTASLGRTVPTAKPPPRSLSRAGSPVDTSSCPFSTNGRVPATDNRRGPPLSVALALRPLL</sequence>
<dbReference type="PROSITE" id="PS50088">
    <property type="entry name" value="ANK_REPEAT"/>
    <property type="match status" value="2"/>
</dbReference>
<dbReference type="InterPro" id="IPR051573">
    <property type="entry name" value="Ankyrin-SOCS_box_domain"/>
</dbReference>
<feature type="repeat" description="ANK" evidence="4">
    <location>
        <begin position="241"/>
        <end position="273"/>
    </location>
</feature>
<evidence type="ECO:0000313" key="7">
    <source>
        <dbReference type="Proteomes" id="UP000011518"/>
    </source>
</evidence>
<dbReference type="GO" id="GO:0045732">
    <property type="term" value="P:positive regulation of protein catabolic process"/>
    <property type="evidence" value="ECO:0007669"/>
    <property type="project" value="TreeGrafter"/>
</dbReference>
<dbReference type="SMART" id="SM00248">
    <property type="entry name" value="ANK"/>
    <property type="match status" value="2"/>
</dbReference>
<evidence type="ECO:0000256" key="1">
    <source>
        <dbReference type="ARBA" id="ARBA00005949"/>
    </source>
</evidence>
<evidence type="ECO:0000256" key="4">
    <source>
        <dbReference type="PROSITE-ProRule" id="PRU00023"/>
    </source>
</evidence>
<name>L9LBP8_TUPCH</name>
<dbReference type="InterPro" id="IPR002110">
    <property type="entry name" value="Ankyrin_rpt"/>
</dbReference>
<evidence type="ECO:0000313" key="6">
    <source>
        <dbReference type="EMBL" id="ELW72480.1"/>
    </source>
</evidence>
<reference evidence="7" key="1">
    <citation type="submission" date="2012-07" db="EMBL/GenBank/DDBJ databases">
        <title>Genome of the Chinese tree shrew, a rising model animal genetically related to primates.</title>
        <authorList>
            <person name="Zhang G."/>
            <person name="Fan Y."/>
            <person name="Yao Y."/>
            <person name="Huang Z."/>
        </authorList>
    </citation>
    <scope>NUCLEOTIDE SEQUENCE [LARGE SCALE GENOMIC DNA]</scope>
</reference>
<dbReference type="EMBL" id="KB320407">
    <property type="protein sequence ID" value="ELW72480.1"/>
    <property type="molecule type" value="Genomic_DNA"/>
</dbReference>
<evidence type="ECO:0000256" key="5">
    <source>
        <dbReference type="SAM" id="MobiDB-lite"/>
    </source>
</evidence>
<gene>
    <name evidence="6" type="ORF">TREES_T100009645</name>
</gene>
<proteinExistence type="inferred from homology"/>
<reference evidence="7" key="2">
    <citation type="journal article" date="2013" name="Nat. Commun.">
        <title>Genome of the Chinese tree shrew.</title>
        <authorList>
            <person name="Fan Y."/>
            <person name="Huang Z.Y."/>
            <person name="Cao C.C."/>
            <person name="Chen C.S."/>
            <person name="Chen Y.X."/>
            <person name="Fan D.D."/>
            <person name="He J."/>
            <person name="Hou H.L."/>
            <person name="Hu L."/>
            <person name="Hu X.T."/>
            <person name="Jiang X.T."/>
            <person name="Lai R."/>
            <person name="Lang Y.S."/>
            <person name="Liang B."/>
            <person name="Liao S.G."/>
            <person name="Mu D."/>
            <person name="Ma Y.Y."/>
            <person name="Niu Y.Y."/>
            <person name="Sun X.Q."/>
            <person name="Xia J.Q."/>
            <person name="Xiao J."/>
            <person name="Xiong Z.Q."/>
            <person name="Xu L."/>
            <person name="Yang L."/>
            <person name="Zhang Y."/>
            <person name="Zhao W."/>
            <person name="Zhao X.D."/>
            <person name="Zheng Y.T."/>
            <person name="Zhou J.M."/>
            <person name="Zhu Y.B."/>
            <person name="Zhang G.J."/>
            <person name="Wang J."/>
            <person name="Yao Y.G."/>
        </authorList>
    </citation>
    <scope>NUCLEOTIDE SEQUENCE [LARGE SCALE GENOMIC DNA]</scope>
</reference>
<organism evidence="6 7">
    <name type="scientific">Tupaia chinensis</name>
    <name type="common">Chinese tree shrew</name>
    <name type="synonym">Tupaia belangeri chinensis</name>
    <dbReference type="NCBI Taxonomy" id="246437"/>
    <lineage>
        <taxon>Eukaryota</taxon>
        <taxon>Metazoa</taxon>
        <taxon>Chordata</taxon>
        <taxon>Craniata</taxon>
        <taxon>Vertebrata</taxon>
        <taxon>Euteleostomi</taxon>
        <taxon>Mammalia</taxon>
        <taxon>Eutheria</taxon>
        <taxon>Euarchontoglires</taxon>
        <taxon>Scandentia</taxon>
        <taxon>Tupaiidae</taxon>
        <taxon>Tupaia</taxon>
    </lineage>
</organism>
<feature type="repeat" description="ANK" evidence="4">
    <location>
        <begin position="209"/>
        <end position="241"/>
    </location>
</feature>
<protein>
    <submittedName>
        <fullName evidence="6">Ankyrin repeat and SOCS box protein 18</fullName>
    </submittedName>
</protein>
<dbReference type="GO" id="GO:0016567">
    <property type="term" value="P:protein ubiquitination"/>
    <property type="evidence" value="ECO:0007669"/>
    <property type="project" value="TreeGrafter"/>
</dbReference>
<dbReference type="SUPFAM" id="SSF48403">
    <property type="entry name" value="Ankyrin repeat"/>
    <property type="match status" value="1"/>
</dbReference>
<keyword evidence="3 4" id="KW-0040">ANK repeat</keyword>
<dbReference type="PANTHER" id="PTHR24136:SF15">
    <property type="entry name" value="ANK_REP_REGION DOMAIN-CONTAINING PROTEIN"/>
    <property type="match status" value="1"/>
</dbReference>
<dbReference type="FunFam" id="1.25.40.20:FF:000154">
    <property type="entry name" value="Ankyrin repeat and SOCS box containing 10"/>
    <property type="match status" value="1"/>
</dbReference>
<feature type="compositionally biased region" description="Polar residues" evidence="5">
    <location>
        <begin position="309"/>
        <end position="320"/>
    </location>
</feature>
<keyword evidence="2" id="KW-0677">Repeat</keyword>
<evidence type="ECO:0000256" key="3">
    <source>
        <dbReference type="ARBA" id="ARBA00023043"/>
    </source>
</evidence>
<feature type="region of interest" description="Disordered" evidence="5">
    <location>
        <begin position="289"/>
        <end position="332"/>
    </location>
</feature>
<accession>L9LBP8</accession>
<keyword evidence="7" id="KW-1185">Reference proteome</keyword>
<dbReference type="PANTHER" id="PTHR24136">
    <property type="entry name" value="SOWAH (DROSOPHILA) HOMOLOG"/>
    <property type="match status" value="1"/>
</dbReference>
<dbReference type="Proteomes" id="UP000011518">
    <property type="component" value="Unassembled WGS sequence"/>
</dbReference>
<comment type="similarity">
    <text evidence="1">Belongs to the ankyrin SOCS box (ASB) family.</text>
</comment>
<evidence type="ECO:0000256" key="2">
    <source>
        <dbReference type="ARBA" id="ARBA00022737"/>
    </source>
</evidence>
<dbReference type="Gene3D" id="1.25.40.20">
    <property type="entry name" value="Ankyrin repeat-containing domain"/>
    <property type="match status" value="1"/>
</dbReference>
<dbReference type="Pfam" id="PF12796">
    <property type="entry name" value="Ank_2"/>
    <property type="match status" value="1"/>
</dbReference>
<dbReference type="PROSITE" id="PS50297">
    <property type="entry name" value="ANK_REP_REGION"/>
    <property type="match status" value="1"/>
</dbReference>